<sequence>MTLSAPIFQLKRRAKLMARDKNMPLHEALDSVAASEGFASWSLLSSHSTAPQEAEKTLHLLSDGDMLLVAGRPGQGKTRFALRILVDALQDKRRAILFTLEFTEQQARQHIRTISKGNPEVANTLQIFTSDAISADYIIQHLSDLERGSIVVIDFLQILDQNRSKPPLSEQVLALSEFAKKTGVILVFISQIDRSFDPDAKRIPDIGDVRVANDIDLRLFTKTCFLHGKEMDFKKVA</sequence>
<reference evidence="2 3" key="1">
    <citation type="submission" date="2014-08" db="EMBL/GenBank/DDBJ databases">
        <title>Whole genome shotgun sequence of Rhizobium rubi NBRC 13261.</title>
        <authorList>
            <person name="Katano-Makiyama Y."/>
            <person name="Hosoyama A."/>
            <person name="Hashimoto M."/>
            <person name="Hosoyama Y."/>
            <person name="Noguchi M."/>
            <person name="Tsuchikane K."/>
            <person name="Uohara A."/>
            <person name="Ohji S."/>
            <person name="Ichikawa N."/>
            <person name="Kimura A."/>
            <person name="Yamazoe A."/>
            <person name="Fujita N."/>
        </authorList>
    </citation>
    <scope>NUCLEOTIDE SEQUENCE [LARGE SCALE GENOMIC DNA]</scope>
    <source>
        <strain evidence="2 3">NBRC 13261</strain>
    </source>
</reference>
<dbReference type="AlphaFoldDB" id="A0A081CWG7"/>
<feature type="domain" description="SF4 helicase" evidence="1">
    <location>
        <begin position="56"/>
        <end position="110"/>
    </location>
</feature>
<name>A0A081CWG7_9HYPH</name>
<evidence type="ECO:0000313" key="3">
    <source>
        <dbReference type="Proteomes" id="UP000028701"/>
    </source>
</evidence>
<gene>
    <name evidence="2" type="ORF">RRU01S_14_02370</name>
</gene>
<dbReference type="EMBL" id="BBJU01000014">
    <property type="protein sequence ID" value="GAK71013.1"/>
    <property type="molecule type" value="Genomic_DNA"/>
</dbReference>
<proteinExistence type="predicted"/>
<dbReference type="GO" id="GO:0005829">
    <property type="term" value="C:cytosol"/>
    <property type="evidence" value="ECO:0007669"/>
    <property type="project" value="TreeGrafter"/>
</dbReference>
<dbReference type="Proteomes" id="UP000028701">
    <property type="component" value="Unassembled WGS sequence"/>
</dbReference>
<dbReference type="OrthoDB" id="7357206at2"/>
<dbReference type="Pfam" id="PF03796">
    <property type="entry name" value="DnaB_C"/>
    <property type="match status" value="1"/>
</dbReference>
<evidence type="ECO:0000259" key="1">
    <source>
        <dbReference type="Pfam" id="PF03796"/>
    </source>
</evidence>
<protein>
    <recommendedName>
        <fullName evidence="1">SF4 helicase domain-containing protein</fullName>
    </recommendedName>
</protein>
<dbReference type="Gene3D" id="3.40.50.300">
    <property type="entry name" value="P-loop containing nucleotide triphosphate hydrolases"/>
    <property type="match status" value="1"/>
</dbReference>
<organism evidence="2 3">
    <name type="scientific">Agrobacterium rubi TR3 = NBRC 13261</name>
    <dbReference type="NCBI Taxonomy" id="1368415"/>
    <lineage>
        <taxon>Bacteria</taxon>
        <taxon>Pseudomonadati</taxon>
        <taxon>Pseudomonadota</taxon>
        <taxon>Alphaproteobacteria</taxon>
        <taxon>Hyphomicrobiales</taxon>
        <taxon>Rhizobiaceae</taxon>
        <taxon>Rhizobium/Agrobacterium group</taxon>
        <taxon>Agrobacterium</taxon>
    </lineage>
</organism>
<dbReference type="SUPFAM" id="SSF52540">
    <property type="entry name" value="P-loop containing nucleoside triphosphate hydrolases"/>
    <property type="match status" value="1"/>
</dbReference>
<dbReference type="PANTHER" id="PTHR30153">
    <property type="entry name" value="REPLICATIVE DNA HELICASE DNAB"/>
    <property type="match status" value="1"/>
</dbReference>
<dbReference type="InterPro" id="IPR007694">
    <property type="entry name" value="DNA_helicase_DnaB-like_C"/>
</dbReference>
<dbReference type="RefSeq" id="WP_045230553.1">
    <property type="nucleotide sequence ID" value="NZ_BBJU01000014.1"/>
</dbReference>
<comment type="caution">
    <text evidence="2">The sequence shown here is derived from an EMBL/GenBank/DDBJ whole genome shotgun (WGS) entry which is preliminary data.</text>
</comment>
<dbReference type="NCBIfam" id="NF004629">
    <property type="entry name" value="PRK05973.1"/>
    <property type="match status" value="1"/>
</dbReference>
<dbReference type="eggNOG" id="COG0305">
    <property type="taxonomic scope" value="Bacteria"/>
</dbReference>
<dbReference type="GO" id="GO:0006260">
    <property type="term" value="P:DNA replication"/>
    <property type="evidence" value="ECO:0007669"/>
    <property type="project" value="InterPro"/>
</dbReference>
<accession>A0A081CWG7</accession>
<evidence type="ECO:0000313" key="2">
    <source>
        <dbReference type="EMBL" id="GAK71013.1"/>
    </source>
</evidence>
<dbReference type="GO" id="GO:0005524">
    <property type="term" value="F:ATP binding"/>
    <property type="evidence" value="ECO:0007669"/>
    <property type="project" value="InterPro"/>
</dbReference>
<dbReference type="InterPro" id="IPR027417">
    <property type="entry name" value="P-loop_NTPase"/>
</dbReference>
<dbReference type="PANTHER" id="PTHR30153:SF2">
    <property type="entry name" value="REPLICATIVE DNA HELICASE"/>
    <property type="match status" value="1"/>
</dbReference>
<dbReference type="GO" id="GO:0003678">
    <property type="term" value="F:DNA helicase activity"/>
    <property type="evidence" value="ECO:0007669"/>
    <property type="project" value="InterPro"/>
</dbReference>